<evidence type="ECO:0000313" key="2">
    <source>
        <dbReference type="EMBL" id="TKG33880.1"/>
    </source>
</evidence>
<feature type="domain" description="Transposase zinc-binding" evidence="1">
    <location>
        <begin position="8"/>
        <end position="98"/>
    </location>
</feature>
<dbReference type="Pfam" id="PF14319">
    <property type="entry name" value="Zn_Tnp_IS91"/>
    <property type="match status" value="1"/>
</dbReference>
<gene>
    <name evidence="2" type="ORF">FC057_10015</name>
</gene>
<feature type="non-terminal residue" evidence="2">
    <location>
        <position position="126"/>
    </location>
</feature>
<accession>A0AB38NR97</accession>
<dbReference type="InterPro" id="IPR026889">
    <property type="entry name" value="Zn_Tnp"/>
</dbReference>
<reference evidence="2 3" key="1">
    <citation type="submission" date="2019-04" db="EMBL/GenBank/DDBJ databases">
        <title>A reverse ecology approach based on a biological definition of microbial populations.</title>
        <authorList>
            <person name="Arevalo P."/>
            <person name="Vaninsberghe D."/>
            <person name="Elsherbini J."/>
            <person name="Gore J."/>
            <person name="Polz M."/>
        </authorList>
    </citation>
    <scope>NUCLEOTIDE SEQUENCE [LARGE SCALE GENOMIC DNA]</scope>
    <source>
        <strain evidence="2 3">10N.222.45.A8</strain>
    </source>
</reference>
<dbReference type="EMBL" id="SYVV01000015">
    <property type="protein sequence ID" value="TKG33880.1"/>
    <property type="molecule type" value="Genomic_DNA"/>
</dbReference>
<name>A0AB38NR97_9VIBR</name>
<evidence type="ECO:0000259" key="1">
    <source>
        <dbReference type="Pfam" id="PF14319"/>
    </source>
</evidence>
<dbReference type="PANTHER" id="PTHR37023:SF1">
    <property type="entry name" value="ISSOD25 TRANSPOSASE TNPA_ISSOD25"/>
    <property type="match status" value="1"/>
</dbReference>
<dbReference type="RefSeq" id="WP_170962744.1">
    <property type="nucleotide sequence ID" value="NZ_SYVU01000059.1"/>
</dbReference>
<dbReference type="AlphaFoldDB" id="A0AB38NR97"/>
<evidence type="ECO:0000313" key="3">
    <source>
        <dbReference type="Proteomes" id="UP000308018"/>
    </source>
</evidence>
<organism evidence="2 3">
    <name type="scientific">Vibrio tasmaniensis</name>
    <dbReference type="NCBI Taxonomy" id="212663"/>
    <lineage>
        <taxon>Bacteria</taxon>
        <taxon>Pseudomonadati</taxon>
        <taxon>Pseudomonadota</taxon>
        <taxon>Gammaproteobacteria</taxon>
        <taxon>Vibrionales</taxon>
        <taxon>Vibrionaceae</taxon>
        <taxon>Vibrio</taxon>
    </lineage>
</organism>
<protein>
    <submittedName>
        <fullName evidence="2">IS91 family transposase</fullName>
    </submittedName>
</protein>
<sequence length="126" mass="14896">MSTFIELLRQHHSAIKRHYYAQMNGDMHRAIGAMLRCKTEQQGRSQWFCSHCHQGDRLPLSCGHRHCPQCQQRTTSDWLQRQQQKRLPVHYFMVTFTLPYQLRVLARHQPKATYNGMFKVASGVLK</sequence>
<dbReference type="PANTHER" id="PTHR37023">
    <property type="entry name" value="TRANSPOSASE"/>
    <property type="match status" value="1"/>
</dbReference>
<proteinExistence type="predicted"/>
<dbReference type="Proteomes" id="UP000308018">
    <property type="component" value="Unassembled WGS sequence"/>
</dbReference>
<comment type="caution">
    <text evidence="2">The sequence shown here is derived from an EMBL/GenBank/DDBJ whole genome shotgun (WGS) entry which is preliminary data.</text>
</comment>